<dbReference type="RefSeq" id="WP_320330734.1">
    <property type="nucleotide sequence ID" value="NZ_JAVRDO010000003.1"/>
</dbReference>
<keyword evidence="2 8" id="KW-0813">Transport</keyword>
<comment type="caution">
    <text evidence="13">The sequence shown here is derived from an EMBL/GenBank/DDBJ whole genome shotgun (WGS) entry which is preliminary data.</text>
</comment>
<feature type="signal peptide" evidence="10">
    <location>
        <begin position="1"/>
        <end position="26"/>
    </location>
</feature>
<keyword evidence="7 8" id="KW-0998">Cell outer membrane</keyword>
<gene>
    <name evidence="13" type="ORF">RED13_001080</name>
</gene>
<dbReference type="InterPro" id="IPR036942">
    <property type="entry name" value="Beta-barrel_TonB_sf"/>
</dbReference>
<dbReference type="Pfam" id="PF07715">
    <property type="entry name" value="Plug"/>
    <property type="match status" value="1"/>
</dbReference>
<evidence type="ECO:0000256" key="8">
    <source>
        <dbReference type="PROSITE-ProRule" id="PRU01360"/>
    </source>
</evidence>
<dbReference type="InterPro" id="IPR012910">
    <property type="entry name" value="Plug_dom"/>
</dbReference>
<dbReference type="PANTHER" id="PTHR30069">
    <property type="entry name" value="TONB-DEPENDENT OUTER MEMBRANE RECEPTOR"/>
    <property type="match status" value="1"/>
</dbReference>
<protein>
    <submittedName>
        <fullName evidence="13">TonB-dependent receptor</fullName>
    </submittedName>
</protein>
<evidence type="ECO:0000256" key="10">
    <source>
        <dbReference type="SAM" id="SignalP"/>
    </source>
</evidence>
<evidence type="ECO:0000256" key="6">
    <source>
        <dbReference type="ARBA" id="ARBA00023136"/>
    </source>
</evidence>
<dbReference type="Pfam" id="PF00593">
    <property type="entry name" value="TonB_dep_Rec_b-barrel"/>
    <property type="match status" value="1"/>
</dbReference>
<dbReference type="Proteomes" id="UP001281217">
    <property type="component" value="Unassembled WGS sequence"/>
</dbReference>
<comment type="similarity">
    <text evidence="8 9">Belongs to the TonB-dependent receptor family.</text>
</comment>
<keyword evidence="4 8" id="KW-0812">Transmembrane</keyword>
<dbReference type="Gene3D" id="2.170.130.10">
    <property type="entry name" value="TonB-dependent receptor, plug domain"/>
    <property type="match status" value="1"/>
</dbReference>
<evidence type="ECO:0000313" key="14">
    <source>
        <dbReference type="Proteomes" id="UP001281217"/>
    </source>
</evidence>
<evidence type="ECO:0000256" key="2">
    <source>
        <dbReference type="ARBA" id="ARBA00022448"/>
    </source>
</evidence>
<dbReference type="EMBL" id="JAVRDO010000003">
    <property type="protein sequence ID" value="MDX9686672.1"/>
    <property type="molecule type" value="Genomic_DNA"/>
</dbReference>
<keyword evidence="10" id="KW-0732">Signal</keyword>
<feature type="domain" description="TonB-dependent receptor plug" evidence="12">
    <location>
        <begin position="48"/>
        <end position="156"/>
    </location>
</feature>
<proteinExistence type="inferred from homology"/>
<dbReference type="Gene3D" id="2.40.170.20">
    <property type="entry name" value="TonB-dependent receptor, beta-barrel domain"/>
    <property type="match status" value="1"/>
</dbReference>
<dbReference type="InterPro" id="IPR000531">
    <property type="entry name" value="Beta-barrel_TonB"/>
</dbReference>
<evidence type="ECO:0000256" key="5">
    <source>
        <dbReference type="ARBA" id="ARBA00023077"/>
    </source>
</evidence>
<accession>A0ABU5BVW4</accession>
<dbReference type="SUPFAM" id="SSF56935">
    <property type="entry name" value="Porins"/>
    <property type="match status" value="1"/>
</dbReference>
<keyword evidence="3 8" id="KW-1134">Transmembrane beta strand</keyword>
<evidence type="ECO:0000259" key="12">
    <source>
        <dbReference type="Pfam" id="PF07715"/>
    </source>
</evidence>
<evidence type="ECO:0000259" key="11">
    <source>
        <dbReference type="Pfam" id="PF00593"/>
    </source>
</evidence>
<dbReference type="InterPro" id="IPR039426">
    <property type="entry name" value="TonB-dep_rcpt-like"/>
</dbReference>
<keyword evidence="14" id="KW-1185">Reference proteome</keyword>
<comment type="subcellular location">
    <subcellularLocation>
        <location evidence="1 8">Cell outer membrane</location>
        <topology evidence="1 8">Multi-pass membrane protein</topology>
    </subcellularLocation>
</comment>
<dbReference type="PROSITE" id="PS52016">
    <property type="entry name" value="TONB_DEPENDENT_REC_3"/>
    <property type="match status" value="1"/>
</dbReference>
<sequence>MQTPSSPTAAALLTLCLGLTAHPLCADSLDPLELPTVLSATRLKQAPADVPGSMTVLDRELIRASGARNIPEILRLVPGMHVGYRRGNQMNVNLHGTNVTEARRLQVLVDGRSVYRPGLATVDWSELALAIEDIDRIEVFRGPNTAAYGANALMGVINIVTRLPMENHGTTLKYTHGNRGVRDWYASHSDGSLQHNWRLSLSAQQDDGFDHDEDGNDYRDGMRATRFNLRHAWQLTPNQTLDWQMAASEASRQSYYEFSTYFNHNKFDNPLDQAIAAHQPDADIRGRDFSTLGLWKLDINPDHQLQVQAYAQHAERLRDWRICESPIAFSAELTELRSLNPLAARRVRSYQEYLWRLEEAGRTAPDTRDEYIARYLAMEGMTYTPRMAELADTLAAMAEQQRNAEPVCGRINENIRETRTHVEIQDVLRLTPELRLLSGASYRHDRASSETFFNGTVDNQVTQLFGNLEYRPNQRWLFQAGGMYEYEQLIGDSFSPRLATHFFLAPLHSLRLVYAEAVRSPDMYENHANWRYRLREVTGPLSGPVIHYGWARGPGDLHQERMRSHEVGYNGHFPLLGLQLDVRAFDERITGMNSEPLKLDNFLPNNRSSIRFKGAEGELDWAFSRMDRLRLTYAYIAFDATSEYDQRLTARHSGSAAWLREWPGQIRTSLIYYGADHLNERRFERLDSRIEKQFTLADRSSLALALTWQYRLDDEALTWEENRFDSRSHYYLSAELNF</sequence>
<keyword evidence="13" id="KW-0675">Receptor</keyword>
<evidence type="ECO:0000256" key="9">
    <source>
        <dbReference type="RuleBase" id="RU003357"/>
    </source>
</evidence>
<evidence type="ECO:0000256" key="7">
    <source>
        <dbReference type="ARBA" id="ARBA00023237"/>
    </source>
</evidence>
<name>A0ABU5BVW4_9GAMM</name>
<reference evidence="14" key="1">
    <citation type="submission" date="2023-07" db="EMBL/GenBank/DDBJ databases">
        <authorList>
            <person name="de Witt J."/>
        </authorList>
    </citation>
    <scope>NUCLEOTIDE SEQUENCE [LARGE SCALE GENOMIC DNA]</scope>
    <source>
        <strain evidence="14">FZJ</strain>
    </source>
</reference>
<evidence type="ECO:0000256" key="3">
    <source>
        <dbReference type="ARBA" id="ARBA00022452"/>
    </source>
</evidence>
<keyword evidence="5 9" id="KW-0798">TonB box</keyword>
<evidence type="ECO:0000256" key="1">
    <source>
        <dbReference type="ARBA" id="ARBA00004571"/>
    </source>
</evidence>
<dbReference type="PANTHER" id="PTHR30069:SF27">
    <property type="entry name" value="BLL4766 PROTEIN"/>
    <property type="match status" value="1"/>
</dbReference>
<evidence type="ECO:0000313" key="13">
    <source>
        <dbReference type="EMBL" id="MDX9686672.1"/>
    </source>
</evidence>
<dbReference type="InterPro" id="IPR037066">
    <property type="entry name" value="Plug_dom_sf"/>
</dbReference>
<keyword evidence="6 8" id="KW-0472">Membrane</keyword>
<feature type="domain" description="TonB-dependent receptor-like beta-barrel" evidence="11">
    <location>
        <begin position="436"/>
        <end position="675"/>
    </location>
</feature>
<feature type="chain" id="PRO_5047259231" evidence="10">
    <location>
        <begin position="27"/>
        <end position="738"/>
    </location>
</feature>
<evidence type="ECO:0000256" key="4">
    <source>
        <dbReference type="ARBA" id="ARBA00022692"/>
    </source>
</evidence>
<organism evidence="13 14">
    <name type="scientific">Halopseudomonas formosensis</name>
    <dbReference type="NCBI Taxonomy" id="1002526"/>
    <lineage>
        <taxon>Bacteria</taxon>
        <taxon>Pseudomonadati</taxon>
        <taxon>Pseudomonadota</taxon>
        <taxon>Gammaproteobacteria</taxon>
        <taxon>Pseudomonadales</taxon>
        <taxon>Pseudomonadaceae</taxon>
        <taxon>Halopseudomonas</taxon>
    </lineage>
</organism>